<feature type="chain" id="PRO_5004519530" evidence="2">
    <location>
        <begin position="26"/>
        <end position="356"/>
    </location>
</feature>
<evidence type="ECO:0000313" key="4">
    <source>
        <dbReference type="Proteomes" id="UP000016922"/>
    </source>
</evidence>
<organism evidence="3 4">
    <name type="scientific">Glarea lozoyensis (strain ATCC 20868 / MF5171)</name>
    <dbReference type="NCBI Taxonomy" id="1116229"/>
    <lineage>
        <taxon>Eukaryota</taxon>
        <taxon>Fungi</taxon>
        <taxon>Dikarya</taxon>
        <taxon>Ascomycota</taxon>
        <taxon>Pezizomycotina</taxon>
        <taxon>Leotiomycetes</taxon>
        <taxon>Helotiales</taxon>
        <taxon>Helotiaceae</taxon>
        <taxon>Glarea</taxon>
    </lineage>
</organism>
<feature type="transmembrane region" description="Helical" evidence="1">
    <location>
        <begin position="337"/>
        <end position="355"/>
    </location>
</feature>
<dbReference type="OrthoDB" id="3439121at2759"/>
<name>S3DD11_GLAL2</name>
<proteinExistence type="predicted"/>
<gene>
    <name evidence="3" type="ORF">GLAREA_10679</name>
</gene>
<evidence type="ECO:0000313" key="3">
    <source>
        <dbReference type="EMBL" id="EPE34984.1"/>
    </source>
</evidence>
<evidence type="ECO:0000256" key="1">
    <source>
        <dbReference type="SAM" id="Phobius"/>
    </source>
</evidence>
<dbReference type="Proteomes" id="UP000016922">
    <property type="component" value="Unassembled WGS sequence"/>
</dbReference>
<dbReference type="HOGENOM" id="CLU_778559_0_0_1"/>
<dbReference type="RefSeq" id="XP_008077971.1">
    <property type="nucleotide sequence ID" value="XM_008079780.1"/>
</dbReference>
<keyword evidence="1" id="KW-0472">Membrane</keyword>
<protein>
    <submittedName>
        <fullName evidence="3">Uncharacterized protein</fullName>
    </submittedName>
</protein>
<evidence type="ECO:0000256" key="2">
    <source>
        <dbReference type="SAM" id="SignalP"/>
    </source>
</evidence>
<dbReference type="OMA" id="TAPPVEY"/>
<keyword evidence="2" id="KW-0732">Signal</keyword>
<dbReference type="EMBL" id="KE145355">
    <property type="protein sequence ID" value="EPE34984.1"/>
    <property type="molecule type" value="Genomic_DNA"/>
</dbReference>
<keyword evidence="1" id="KW-0812">Transmembrane</keyword>
<accession>S3DD11</accession>
<reference evidence="3 4" key="1">
    <citation type="journal article" date="2013" name="BMC Genomics">
        <title>Genomics-driven discovery of the pneumocandin biosynthetic gene cluster in the fungus Glarea lozoyensis.</title>
        <authorList>
            <person name="Chen L."/>
            <person name="Yue Q."/>
            <person name="Zhang X."/>
            <person name="Xiang M."/>
            <person name="Wang C."/>
            <person name="Li S."/>
            <person name="Che Y."/>
            <person name="Ortiz-Lopez F.J."/>
            <person name="Bills G.F."/>
            <person name="Liu X."/>
            <person name="An Z."/>
        </authorList>
    </citation>
    <scope>NUCLEOTIDE SEQUENCE [LARGE SCALE GENOMIC DNA]</scope>
    <source>
        <strain evidence="4">ATCC 20868 / MF5171</strain>
    </source>
</reference>
<sequence>MLQLRTLSCLTLFVSSLLSSYGVHGLGISDREVHLQLGPRDPAPPEAALFEMKQSGNSELGSMPLSGRDLIASWLGKRDCLDAGYSECRHMAAVRLVIPAALFLAVKRAKAVVQVRVIALILATSAAALWEHVLQVGIVVGCTAYVTGGVTSTRRGSQTSDDDLSTTSRSAVSVPTITSTDTTTTTTPLTGTPPTTVAVPVEYFFTITWTYWYWYWVYSTTRSTVTTSSTYSTVTTTVTVTIQETNSASASSSFRALSATFPTTAPPEASSVYSATASPPSILGGAGNETSTLPPVVVPTNGGGNGGSGPVTVTAGSVATGVRSAATHMASSVTSSWVMATFFGGSLITGILMVWL</sequence>
<keyword evidence="4" id="KW-1185">Reference proteome</keyword>
<feature type="signal peptide" evidence="2">
    <location>
        <begin position="1"/>
        <end position="25"/>
    </location>
</feature>
<keyword evidence="1" id="KW-1133">Transmembrane helix</keyword>
<dbReference type="AlphaFoldDB" id="S3DD11"/>
<dbReference type="GeneID" id="19469725"/>
<dbReference type="KEGG" id="glz:GLAREA_10679"/>